<keyword evidence="4 6" id="KW-1133">Transmembrane helix</keyword>
<dbReference type="Pfam" id="PF09678">
    <property type="entry name" value="Caa3_CtaG"/>
    <property type="match status" value="1"/>
</dbReference>
<feature type="transmembrane region" description="Helical" evidence="6">
    <location>
        <begin position="35"/>
        <end position="58"/>
    </location>
</feature>
<evidence type="ECO:0000313" key="8">
    <source>
        <dbReference type="Proteomes" id="UP001165962"/>
    </source>
</evidence>
<comment type="subcellular location">
    <subcellularLocation>
        <location evidence="1">Cell membrane</location>
        <topology evidence="1">Multi-pass membrane protein</topology>
    </subcellularLocation>
</comment>
<dbReference type="Proteomes" id="UP001165962">
    <property type="component" value="Unassembled WGS sequence"/>
</dbReference>
<gene>
    <name evidence="7" type="ORF">G9U52_26175</name>
</gene>
<organism evidence="7 8">
    <name type="scientific">Paenibacillus agricola</name>
    <dbReference type="NCBI Taxonomy" id="2716264"/>
    <lineage>
        <taxon>Bacteria</taxon>
        <taxon>Bacillati</taxon>
        <taxon>Bacillota</taxon>
        <taxon>Bacilli</taxon>
        <taxon>Bacillales</taxon>
        <taxon>Paenibacillaceae</taxon>
        <taxon>Paenibacillus</taxon>
    </lineage>
</organism>
<accession>A0ABX0JCL2</accession>
<dbReference type="RefSeq" id="WP_166153604.1">
    <property type="nucleotide sequence ID" value="NZ_JAAOIW010000011.1"/>
</dbReference>
<feature type="transmembrane region" description="Helical" evidence="6">
    <location>
        <begin position="112"/>
        <end position="132"/>
    </location>
</feature>
<protein>
    <submittedName>
        <fullName evidence="7">Cytochrome c oxidase assembly protein</fullName>
    </submittedName>
</protein>
<keyword evidence="5 6" id="KW-0472">Membrane</keyword>
<sequence length="219" mass="25110">MLQKVFFMFGLIAFYLAEGIPLNLLANEFMFSAHMLQQSLLLFVMPPLLLYGTPPWFIRAILPKSFVEKVLPLVIHPLLAVIVFNVLITVYHYPAIFDYIMSDGGGGIVSNIYHLILLVSAFQMWWVLVCPLPELDRIPGIKKMAYIIVEGLLIYPVCIFIFFASKLLYKTYAQVPVVVSLFNPLEDQQFGGVIMKFIQEGTLIIALGFVIHRWYRKEM</sequence>
<dbReference type="EMBL" id="JAAOIW010000011">
    <property type="protein sequence ID" value="NHN33303.1"/>
    <property type="molecule type" value="Genomic_DNA"/>
</dbReference>
<evidence type="ECO:0000256" key="6">
    <source>
        <dbReference type="SAM" id="Phobius"/>
    </source>
</evidence>
<proteinExistence type="predicted"/>
<comment type="caution">
    <text evidence="7">The sequence shown here is derived from an EMBL/GenBank/DDBJ whole genome shotgun (WGS) entry which is preliminary data.</text>
</comment>
<reference evidence="7" key="1">
    <citation type="submission" date="2020-03" db="EMBL/GenBank/DDBJ databases">
        <title>Draft sequencing of Paenibacilllus sp. S3N08.</title>
        <authorList>
            <person name="Kim D.-U."/>
        </authorList>
    </citation>
    <scope>NUCLEOTIDE SEQUENCE</scope>
    <source>
        <strain evidence="7">S3N08</strain>
    </source>
</reference>
<evidence type="ECO:0000256" key="5">
    <source>
        <dbReference type="ARBA" id="ARBA00023136"/>
    </source>
</evidence>
<evidence type="ECO:0000256" key="4">
    <source>
        <dbReference type="ARBA" id="ARBA00022989"/>
    </source>
</evidence>
<keyword evidence="2" id="KW-1003">Cell membrane</keyword>
<evidence type="ECO:0000313" key="7">
    <source>
        <dbReference type="EMBL" id="NHN33303.1"/>
    </source>
</evidence>
<name>A0ABX0JCL2_9BACL</name>
<dbReference type="InterPro" id="IPR019108">
    <property type="entry name" value="Caa3_assmbl_CtaG-rel"/>
</dbReference>
<feature type="transmembrane region" description="Helical" evidence="6">
    <location>
        <begin position="70"/>
        <end position="92"/>
    </location>
</feature>
<keyword evidence="8" id="KW-1185">Reference proteome</keyword>
<feature type="transmembrane region" description="Helical" evidence="6">
    <location>
        <begin position="144"/>
        <end position="169"/>
    </location>
</feature>
<evidence type="ECO:0000256" key="3">
    <source>
        <dbReference type="ARBA" id="ARBA00022692"/>
    </source>
</evidence>
<evidence type="ECO:0000256" key="1">
    <source>
        <dbReference type="ARBA" id="ARBA00004651"/>
    </source>
</evidence>
<evidence type="ECO:0000256" key="2">
    <source>
        <dbReference type="ARBA" id="ARBA00022475"/>
    </source>
</evidence>
<keyword evidence="3 6" id="KW-0812">Transmembrane</keyword>